<dbReference type="InterPro" id="IPR032710">
    <property type="entry name" value="NTF2-like_dom_sf"/>
</dbReference>
<evidence type="ECO:0000313" key="3">
    <source>
        <dbReference type="Proteomes" id="UP001597205"/>
    </source>
</evidence>
<dbReference type="EMBL" id="JBHTKY010000007">
    <property type="protein sequence ID" value="MFD1165344.1"/>
    <property type="molecule type" value="Genomic_DNA"/>
</dbReference>
<dbReference type="Gene3D" id="3.10.450.50">
    <property type="match status" value="1"/>
</dbReference>
<dbReference type="Pfam" id="PF12893">
    <property type="entry name" value="Lumazine_bd_2"/>
    <property type="match status" value="1"/>
</dbReference>
<feature type="chain" id="PRO_5045654528" evidence="1">
    <location>
        <begin position="23"/>
        <end position="145"/>
    </location>
</feature>
<comment type="caution">
    <text evidence="2">The sequence shown here is derived from an EMBL/GenBank/DDBJ whole genome shotgun (WGS) entry which is preliminary data.</text>
</comment>
<keyword evidence="3" id="KW-1185">Reference proteome</keyword>
<dbReference type="Proteomes" id="UP001597205">
    <property type="component" value="Unassembled WGS sequence"/>
</dbReference>
<sequence>MKTLITLIATTIFTLLSSFVFANTKPEPVKFIKVETIIDHYIDATNNGETALLKHLFTDDFKYATPNNGQREMIGRTALIEYLKKNKGVKLNAETEYAFVEKNEECSIVKITTDFGQFQRFDYVTLCNSKDGWKISNVTVTYPGK</sequence>
<gene>
    <name evidence="2" type="ORF">ACFQ2C_06990</name>
</gene>
<evidence type="ECO:0000313" key="2">
    <source>
        <dbReference type="EMBL" id="MFD1165344.1"/>
    </source>
</evidence>
<accession>A0ABW3RK15</accession>
<evidence type="ECO:0000256" key="1">
    <source>
        <dbReference type="SAM" id="SignalP"/>
    </source>
</evidence>
<organism evidence="2 3">
    <name type="scientific">Sphingobacterium daejeonense</name>
    <dbReference type="NCBI Taxonomy" id="371142"/>
    <lineage>
        <taxon>Bacteria</taxon>
        <taxon>Pseudomonadati</taxon>
        <taxon>Bacteroidota</taxon>
        <taxon>Sphingobacteriia</taxon>
        <taxon>Sphingobacteriales</taxon>
        <taxon>Sphingobacteriaceae</taxon>
        <taxon>Sphingobacterium</taxon>
    </lineage>
</organism>
<keyword evidence="1" id="KW-0732">Signal</keyword>
<dbReference type="InterPro" id="IPR039437">
    <property type="entry name" value="FrzH/put_lumazine-bd"/>
</dbReference>
<dbReference type="RefSeq" id="WP_380895290.1">
    <property type="nucleotide sequence ID" value="NZ_JBHTKY010000007.1"/>
</dbReference>
<protein>
    <submittedName>
        <fullName evidence="2">Nuclear transport factor 2 family protein</fullName>
    </submittedName>
</protein>
<name>A0ABW3RK15_9SPHI</name>
<reference evidence="3" key="1">
    <citation type="journal article" date="2019" name="Int. J. Syst. Evol. Microbiol.">
        <title>The Global Catalogue of Microorganisms (GCM) 10K type strain sequencing project: providing services to taxonomists for standard genome sequencing and annotation.</title>
        <authorList>
            <consortium name="The Broad Institute Genomics Platform"/>
            <consortium name="The Broad Institute Genome Sequencing Center for Infectious Disease"/>
            <person name="Wu L."/>
            <person name="Ma J."/>
        </authorList>
    </citation>
    <scope>NUCLEOTIDE SEQUENCE [LARGE SCALE GENOMIC DNA]</scope>
    <source>
        <strain evidence="3">CCUG 52468</strain>
    </source>
</reference>
<proteinExistence type="predicted"/>
<dbReference type="SUPFAM" id="SSF54427">
    <property type="entry name" value="NTF2-like"/>
    <property type="match status" value="1"/>
</dbReference>
<feature type="signal peptide" evidence="1">
    <location>
        <begin position="1"/>
        <end position="22"/>
    </location>
</feature>